<dbReference type="EMBL" id="JAJSOW010000103">
    <property type="protein sequence ID" value="KAI9175180.1"/>
    <property type="molecule type" value="Genomic_DNA"/>
</dbReference>
<keyword evidence="2" id="KW-1185">Reference proteome</keyword>
<protein>
    <submittedName>
        <fullName evidence="1">Uncharacterized protein</fullName>
    </submittedName>
</protein>
<comment type="caution">
    <text evidence="1">The sequence shown here is derived from an EMBL/GenBank/DDBJ whole genome shotgun (WGS) entry which is preliminary data.</text>
</comment>
<reference evidence="1" key="1">
    <citation type="journal article" date="2022" name="Plant J.">
        <title>Strategies of tolerance reflected in two North American maple genomes.</title>
        <authorList>
            <person name="McEvoy S.L."/>
            <person name="Sezen U.U."/>
            <person name="Trouern-Trend A."/>
            <person name="McMahon S.M."/>
            <person name="Schaberg P.G."/>
            <person name="Yang J."/>
            <person name="Wegrzyn J.L."/>
            <person name="Swenson N.G."/>
        </authorList>
    </citation>
    <scope>NUCLEOTIDE SEQUENCE</scope>
    <source>
        <strain evidence="1">91603</strain>
    </source>
</reference>
<dbReference type="Proteomes" id="UP001064489">
    <property type="component" value="Chromosome 8"/>
</dbReference>
<sequence>MTDFEQLGWLSDHATMEIGTMEKLEDEVINMLVWASGENNMKEESEEVHYKGLILSSSSSPKLDLKLLPSTLKLRGAKRGVHTGGVDMNGVDTDGVDTMGVDMGKWEPGNIFGTGRGREICTGRWGPNPVSAPTS</sequence>
<name>A0AAD5ITF7_ACENE</name>
<reference evidence="1" key="2">
    <citation type="submission" date="2023-02" db="EMBL/GenBank/DDBJ databases">
        <authorList>
            <person name="Swenson N.G."/>
            <person name="Wegrzyn J.L."/>
            <person name="Mcevoy S.L."/>
        </authorList>
    </citation>
    <scope>NUCLEOTIDE SEQUENCE</scope>
    <source>
        <strain evidence="1">91603</strain>
        <tissue evidence="1">Leaf</tissue>
    </source>
</reference>
<evidence type="ECO:0000313" key="1">
    <source>
        <dbReference type="EMBL" id="KAI9175180.1"/>
    </source>
</evidence>
<accession>A0AAD5ITF7</accession>
<dbReference type="AlphaFoldDB" id="A0AAD5ITF7"/>
<evidence type="ECO:0000313" key="2">
    <source>
        <dbReference type="Proteomes" id="UP001064489"/>
    </source>
</evidence>
<organism evidence="1 2">
    <name type="scientific">Acer negundo</name>
    <name type="common">Box elder</name>
    <dbReference type="NCBI Taxonomy" id="4023"/>
    <lineage>
        <taxon>Eukaryota</taxon>
        <taxon>Viridiplantae</taxon>
        <taxon>Streptophyta</taxon>
        <taxon>Embryophyta</taxon>
        <taxon>Tracheophyta</taxon>
        <taxon>Spermatophyta</taxon>
        <taxon>Magnoliopsida</taxon>
        <taxon>eudicotyledons</taxon>
        <taxon>Gunneridae</taxon>
        <taxon>Pentapetalae</taxon>
        <taxon>rosids</taxon>
        <taxon>malvids</taxon>
        <taxon>Sapindales</taxon>
        <taxon>Sapindaceae</taxon>
        <taxon>Hippocastanoideae</taxon>
        <taxon>Acereae</taxon>
        <taxon>Acer</taxon>
    </lineage>
</organism>
<gene>
    <name evidence="1" type="ORF">LWI28_028587</name>
</gene>
<proteinExistence type="predicted"/>